<reference evidence="1" key="1">
    <citation type="submission" date="2023-11" db="EMBL/GenBank/DDBJ databases">
        <title>Gracilibacillus pellucida a moderately halophilic bacterium isolated from saline soil in Xinjiang province.</title>
        <authorList>
            <person name="Zhang Z."/>
            <person name="Tan F."/>
            <person name="Wang Y."/>
            <person name="Xia M."/>
        </authorList>
    </citation>
    <scope>NUCLEOTIDE SEQUENCE</scope>
    <source>
        <strain evidence="1">S3-1-1</strain>
    </source>
</reference>
<organism evidence="1 2">
    <name type="scientific">Gracilibacillus pellucidus</name>
    <dbReference type="NCBI Taxonomy" id="3095368"/>
    <lineage>
        <taxon>Bacteria</taxon>
        <taxon>Bacillati</taxon>
        <taxon>Bacillota</taxon>
        <taxon>Bacilli</taxon>
        <taxon>Bacillales</taxon>
        <taxon>Bacillaceae</taxon>
        <taxon>Gracilibacillus</taxon>
    </lineage>
</organism>
<name>A0ACC6M6H7_9BACI</name>
<dbReference type="Proteomes" id="UP001277972">
    <property type="component" value="Unassembled WGS sequence"/>
</dbReference>
<gene>
    <name evidence="1" type="primary">abc-f</name>
    <name evidence="1" type="ORF">SH601_10530</name>
</gene>
<dbReference type="EMBL" id="JAWZSR010000005">
    <property type="protein sequence ID" value="MDX8046417.1"/>
    <property type="molecule type" value="Genomic_DNA"/>
</dbReference>
<sequence>MLLQANELVISAKARILVEIDELTIYEGERIGLVGKNGCGKTTLLHVLAGKLAPEKGSLTRFGTVALLPQLKEPDGDKSGGEVTQDYIQQAFAKRSSLLLADEPTTHLDTNHIEWVENTLKHWQGAYIIVSHDRAFLDTTCTKIWEIEQWKLHEYKGNYQAFKEQKEQAAREQQQKYENYQAKKHQLEHALTLKSKKAERATKKPKNTSKSEARITGAKPYFAKKQKKLQQTAKSIETRLEKLDKVEKPYEETPIQMDLPHQEQLTGKTLIRAENIEAYIGRRRLWKKASFSIKSGDKLAIIGANGSGKTTLIRKIINSEKGIQISAACKIAYFKQDLSILDPHLSILENVREGSLHQDTLIRTVLARLHFSRDDVDKKVTVLSGGERVKATLAKLLLSHSNTLILDEPTNFLDTEAMEALEKLLINYEGTVLLVSHDRRFIEKLANKIISIEEQQLHYFEGNYQSFHQRNNTITKDNLDKQLLILETKITDVLSRLSIEPSKELEAEFQQLLKEKNQLLKSTDH</sequence>
<keyword evidence="2" id="KW-1185">Reference proteome</keyword>
<accession>A0ACC6M6H7</accession>
<comment type="caution">
    <text evidence="1">The sequence shown here is derived from an EMBL/GenBank/DDBJ whole genome shotgun (WGS) entry which is preliminary data.</text>
</comment>
<evidence type="ECO:0000313" key="2">
    <source>
        <dbReference type="Proteomes" id="UP001277972"/>
    </source>
</evidence>
<proteinExistence type="predicted"/>
<evidence type="ECO:0000313" key="1">
    <source>
        <dbReference type="EMBL" id="MDX8046417.1"/>
    </source>
</evidence>
<protein>
    <submittedName>
        <fullName evidence="1">ABC-F type ribosomal protection protein</fullName>
    </submittedName>
</protein>